<organism evidence="2 3">
    <name type="scientific">Olea europaea subsp. europaea</name>
    <dbReference type="NCBI Taxonomy" id="158383"/>
    <lineage>
        <taxon>Eukaryota</taxon>
        <taxon>Viridiplantae</taxon>
        <taxon>Streptophyta</taxon>
        <taxon>Embryophyta</taxon>
        <taxon>Tracheophyta</taxon>
        <taxon>Spermatophyta</taxon>
        <taxon>Magnoliopsida</taxon>
        <taxon>eudicotyledons</taxon>
        <taxon>Gunneridae</taxon>
        <taxon>Pentapetalae</taxon>
        <taxon>asterids</taxon>
        <taxon>lamiids</taxon>
        <taxon>Lamiales</taxon>
        <taxon>Oleaceae</taxon>
        <taxon>Oleeae</taxon>
        <taxon>Olea</taxon>
    </lineage>
</organism>
<feature type="compositionally biased region" description="Polar residues" evidence="1">
    <location>
        <begin position="1"/>
        <end position="32"/>
    </location>
</feature>
<accession>A0A8S0TAS0</accession>
<feature type="compositionally biased region" description="Basic residues" evidence="1">
    <location>
        <begin position="66"/>
        <end position="75"/>
    </location>
</feature>
<evidence type="ECO:0000313" key="2">
    <source>
        <dbReference type="EMBL" id="CAA3001669.1"/>
    </source>
</evidence>
<dbReference type="AlphaFoldDB" id="A0A8S0TAS0"/>
<proteinExistence type="predicted"/>
<dbReference type="Gramene" id="OE9A000514T1">
    <property type="protein sequence ID" value="OE9A000514C1"/>
    <property type="gene ID" value="OE9A000514"/>
</dbReference>
<dbReference type="EMBL" id="CACTIH010005774">
    <property type="protein sequence ID" value="CAA3001669.1"/>
    <property type="molecule type" value="Genomic_DNA"/>
</dbReference>
<gene>
    <name evidence="2" type="ORF">OLEA9_A000514</name>
</gene>
<feature type="region of interest" description="Disordered" evidence="1">
    <location>
        <begin position="1"/>
        <end position="91"/>
    </location>
</feature>
<sequence>MPSRSNNWAKGQSTMSPTNGGCTGQASQQRSIQHGDRDLRMMDMVIVRPKGDRMSLTRGGNTSTRARQRKSRRAGGTRSIRSNNEYHDPNALNNELGVLVKLPYPVTSPQP</sequence>
<name>A0A8S0TAS0_OLEEU</name>
<dbReference type="Proteomes" id="UP000594638">
    <property type="component" value="Unassembled WGS sequence"/>
</dbReference>
<evidence type="ECO:0000256" key="1">
    <source>
        <dbReference type="SAM" id="MobiDB-lite"/>
    </source>
</evidence>
<keyword evidence="3" id="KW-1185">Reference proteome</keyword>
<comment type="caution">
    <text evidence="2">The sequence shown here is derived from an EMBL/GenBank/DDBJ whole genome shotgun (WGS) entry which is preliminary data.</text>
</comment>
<protein>
    <submittedName>
        <fullName evidence="2">Coatomer subunit beta'-2</fullName>
    </submittedName>
</protein>
<evidence type="ECO:0000313" key="3">
    <source>
        <dbReference type="Proteomes" id="UP000594638"/>
    </source>
</evidence>
<reference evidence="2 3" key="1">
    <citation type="submission" date="2019-12" db="EMBL/GenBank/DDBJ databases">
        <authorList>
            <person name="Alioto T."/>
            <person name="Alioto T."/>
            <person name="Gomez Garrido J."/>
        </authorList>
    </citation>
    <scope>NUCLEOTIDE SEQUENCE [LARGE SCALE GENOMIC DNA]</scope>
</reference>